<feature type="repeat" description="PPR" evidence="3">
    <location>
        <begin position="348"/>
        <end position="378"/>
    </location>
</feature>
<dbReference type="PROSITE" id="PS51375">
    <property type="entry name" value="PPR"/>
    <property type="match status" value="7"/>
</dbReference>
<reference evidence="6" key="1">
    <citation type="journal article" date="2023" name="GigaByte">
        <title>Genome assembly of the bearded iris, Iris pallida Lam.</title>
        <authorList>
            <person name="Bruccoleri R.E."/>
            <person name="Oakeley E.J."/>
            <person name="Faust A.M.E."/>
            <person name="Altorfer M."/>
            <person name="Dessus-Babus S."/>
            <person name="Burckhardt D."/>
            <person name="Oertli M."/>
            <person name="Naumann U."/>
            <person name="Petersen F."/>
            <person name="Wong J."/>
        </authorList>
    </citation>
    <scope>NUCLEOTIDE SEQUENCE</scope>
    <source>
        <strain evidence="6">GSM-AAB239-AS_SAM_17_03QT</strain>
    </source>
</reference>
<dbReference type="InterPro" id="IPR032867">
    <property type="entry name" value="DYW_dom"/>
</dbReference>
<sequence>MAPALLFCRSPPPSLPTHPHAHPHPHPQSKPHLHLLQTPSLSQDVTKLCNDNNISQALHLLSPPNPSPHSDTVSILLSSIGQNQDIEAGRRLHALISSSDRLMSDPVVTTRLLTMYSLCSSPSDSRALFDSLHDRNLYHWNAMISGYSRNELWAEAVALLELLLTSTDHRPDNFTLPCVLKSCGGLSDARLGGAVHGMGAKLGLSCDSYVANSLVSMYGKCGLVREAVRVFETMPKRNLVSWNCLVSGFCESGLILEGFQLLVRMMMESAAAAEGEGMMTPDDATLVILLPRCASEGWVEMGRTLHGLSVKLGLDHELRVSNALIDMYSKCGCLVEAWRLFAKSNQRNEVSWNAMIGGYARNGDVVETFDLLREMLTKEGMRANEVTVLNVLPACLGPWELDKVKELQGYVVRNVMESNELVSNALVAAYAKCGSLEFAEKVFNNLELQTVSSWNALIGGCAQNGDSSKAIDLFLEMMSLGLEPDWFSIGSLLLACTHLKYLRYGRSIHGFIQRNGLEKDSFITISLLSLYMQCGDELKARVLFDAMEERDVISWNAIISGYSQNGFPHESLRLYRKMQEDGYWRSIIATTSALMACAHLSALRLGKELHCFALKASFAEDTFTGSSIIDMYAKCGAIEQANTFFGKLHIIDIVSWNVMIMGYGIHGNAAKAIDLFNRMQKHTQPDAFTYTGILTACSHAGLVKKGLDFFEDMKNSEVELKLEHYACVADMLGRAGRLSDAMSLIEDMPEEPDGRIWSALLGACRVHGDISLGERIAYKLLELEPDKAEHYILASNLFAVAGRWDDVRSVRKKLKENGLQKDPGCSWIELGGIVYNFMVGDSCHQESDEIRKDWLVLEEKIRKIGYIPDTGSVLHEVGEEEKVELLRGHSEKKAVAFGLLNSSAGTKLRVCKNIRMCKDCHCALKLVSKVAEREIVVRDNKRFHHFRDGSCSCGDFW</sequence>
<feature type="repeat" description="PPR" evidence="3">
    <location>
        <begin position="551"/>
        <end position="585"/>
    </location>
</feature>
<dbReference type="InterPro" id="IPR011990">
    <property type="entry name" value="TPR-like_helical_dom_sf"/>
</dbReference>
<protein>
    <submittedName>
        <fullName evidence="6">Pentatricopeptide repeat-containing protein-like</fullName>
    </submittedName>
</protein>
<feature type="region of interest" description="Disordered" evidence="4">
    <location>
        <begin position="9"/>
        <end position="33"/>
    </location>
</feature>
<dbReference type="FunFam" id="1.25.40.10:FF:000361">
    <property type="entry name" value="Pentatricopeptide repeat-containing protein chloroplastic"/>
    <property type="match status" value="2"/>
</dbReference>
<dbReference type="InterPro" id="IPR046960">
    <property type="entry name" value="PPR_At4g14850-like_plant"/>
</dbReference>
<feature type="repeat" description="PPR" evidence="3">
    <location>
        <begin position="207"/>
        <end position="241"/>
    </location>
</feature>
<dbReference type="GO" id="GO:0009451">
    <property type="term" value="P:RNA modification"/>
    <property type="evidence" value="ECO:0007669"/>
    <property type="project" value="InterPro"/>
</dbReference>
<feature type="repeat" description="PPR" evidence="3">
    <location>
        <begin position="450"/>
        <end position="484"/>
    </location>
</feature>
<feature type="compositionally biased region" description="Basic residues" evidence="4">
    <location>
        <begin position="19"/>
        <end position="33"/>
    </location>
</feature>
<dbReference type="PANTHER" id="PTHR24015">
    <property type="entry name" value="OS07G0578800 PROTEIN-RELATED"/>
    <property type="match status" value="1"/>
</dbReference>
<dbReference type="GO" id="GO:0003729">
    <property type="term" value="F:mRNA binding"/>
    <property type="evidence" value="ECO:0007669"/>
    <property type="project" value="UniProtKB-ARBA"/>
</dbReference>
<evidence type="ECO:0000256" key="4">
    <source>
        <dbReference type="SAM" id="MobiDB-lite"/>
    </source>
</evidence>
<evidence type="ECO:0000259" key="5">
    <source>
        <dbReference type="Pfam" id="PF14432"/>
    </source>
</evidence>
<evidence type="ECO:0000313" key="7">
    <source>
        <dbReference type="Proteomes" id="UP001140949"/>
    </source>
</evidence>
<dbReference type="FunFam" id="1.25.40.10:FF:000227">
    <property type="entry name" value="Pentatricopeptide repeat-containing protein At3g13880"/>
    <property type="match status" value="1"/>
</dbReference>
<dbReference type="Proteomes" id="UP001140949">
    <property type="component" value="Unassembled WGS sequence"/>
</dbReference>
<evidence type="ECO:0000256" key="1">
    <source>
        <dbReference type="ARBA" id="ARBA00006643"/>
    </source>
</evidence>
<evidence type="ECO:0000313" key="6">
    <source>
        <dbReference type="EMBL" id="KAJ6806950.1"/>
    </source>
</evidence>
<dbReference type="Pfam" id="PF20431">
    <property type="entry name" value="E_motif"/>
    <property type="match status" value="1"/>
</dbReference>
<dbReference type="Gene3D" id="1.25.40.10">
    <property type="entry name" value="Tetratricopeptide repeat domain"/>
    <property type="match status" value="6"/>
</dbReference>
<dbReference type="InterPro" id="IPR002885">
    <property type="entry name" value="PPR_rpt"/>
</dbReference>
<organism evidence="6 7">
    <name type="scientific">Iris pallida</name>
    <name type="common">Sweet iris</name>
    <dbReference type="NCBI Taxonomy" id="29817"/>
    <lineage>
        <taxon>Eukaryota</taxon>
        <taxon>Viridiplantae</taxon>
        <taxon>Streptophyta</taxon>
        <taxon>Embryophyta</taxon>
        <taxon>Tracheophyta</taxon>
        <taxon>Spermatophyta</taxon>
        <taxon>Magnoliopsida</taxon>
        <taxon>Liliopsida</taxon>
        <taxon>Asparagales</taxon>
        <taxon>Iridaceae</taxon>
        <taxon>Iridoideae</taxon>
        <taxon>Irideae</taxon>
        <taxon>Iris</taxon>
    </lineage>
</organism>
<dbReference type="InterPro" id="IPR046848">
    <property type="entry name" value="E_motif"/>
</dbReference>
<dbReference type="NCBIfam" id="TIGR00756">
    <property type="entry name" value="PPR"/>
    <property type="match status" value="8"/>
</dbReference>
<dbReference type="Pfam" id="PF14432">
    <property type="entry name" value="DYW_deaminase"/>
    <property type="match status" value="1"/>
</dbReference>
<evidence type="ECO:0000256" key="2">
    <source>
        <dbReference type="ARBA" id="ARBA00022737"/>
    </source>
</evidence>
<dbReference type="AlphaFoldDB" id="A0AAX6ES91"/>
<evidence type="ECO:0000256" key="3">
    <source>
        <dbReference type="PROSITE-ProRule" id="PRU00708"/>
    </source>
</evidence>
<dbReference type="EMBL" id="JANAVB010034417">
    <property type="protein sequence ID" value="KAJ6806950.1"/>
    <property type="molecule type" value="Genomic_DNA"/>
</dbReference>
<keyword evidence="7" id="KW-1185">Reference proteome</keyword>
<gene>
    <name evidence="6" type="ORF">M6B38_106395</name>
</gene>
<reference evidence="6" key="2">
    <citation type="submission" date="2023-04" db="EMBL/GenBank/DDBJ databases">
        <authorList>
            <person name="Bruccoleri R.E."/>
            <person name="Oakeley E.J."/>
            <person name="Faust A.-M."/>
            <person name="Dessus-Babus S."/>
            <person name="Altorfer M."/>
            <person name="Burckhardt D."/>
            <person name="Oertli M."/>
            <person name="Naumann U."/>
            <person name="Petersen F."/>
            <person name="Wong J."/>
        </authorList>
    </citation>
    <scope>NUCLEOTIDE SEQUENCE</scope>
    <source>
        <strain evidence="6">GSM-AAB239-AS_SAM_17_03QT</strain>
        <tissue evidence="6">Leaf</tissue>
    </source>
</reference>
<keyword evidence="2" id="KW-0677">Repeat</keyword>
<accession>A0AAX6ES91</accession>
<dbReference type="GO" id="GO:0008270">
    <property type="term" value="F:zinc ion binding"/>
    <property type="evidence" value="ECO:0007669"/>
    <property type="project" value="InterPro"/>
</dbReference>
<dbReference type="Pfam" id="PF01535">
    <property type="entry name" value="PPR"/>
    <property type="match status" value="8"/>
</dbReference>
<comment type="similarity">
    <text evidence="1">Belongs to the PPR family. PCMP-H subfamily.</text>
</comment>
<feature type="repeat" description="PPR" evidence="3">
    <location>
        <begin position="136"/>
        <end position="171"/>
    </location>
</feature>
<proteinExistence type="inferred from homology"/>
<name>A0AAX6ES91_IRIPA</name>
<feature type="repeat" description="PPR" evidence="3">
    <location>
        <begin position="686"/>
        <end position="720"/>
    </location>
</feature>
<feature type="repeat" description="PPR" evidence="3">
    <location>
        <begin position="652"/>
        <end position="682"/>
    </location>
</feature>
<dbReference type="Pfam" id="PF13041">
    <property type="entry name" value="PPR_2"/>
    <property type="match status" value="3"/>
</dbReference>
<dbReference type="FunFam" id="1.25.40.10:FF:000690">
    <property type="entry name" value="Pentatricopeptide repeat-containing protein"/>
    <property type="match status" value="1"/>
</dbReference>
<comment type="caution">
    <text evidence="6">The sequence shown here is derived from an EMBL/GenBank/DDBJ whole genome shotgun (WGS) entry which is preliminary data.</text>
</comment>
<feature type="domain" description="DYW" evidence="5">
    <location>
        <begin position="865"/>
        <end position="957"/>
    </location>
</feature>
<dbReference type="PANTHER" id="PTHR24015:SF1903">
    <property type="entry name" value="OS05G0305300 PROTEIN"/>
    <property type="match status" value="1"/>
</dbReference>